<comment type="similarity">
    <text evidence="1">Belongs to the ABC transporter superfamily.</text>
</comment>
<dbReference type="Proteomes" id="UP000024836">
    <property type="component" value="Unassembled WGS sequence"/>
</dbReference>
<evidence type="ECO:0000256" key="3">
    <source>
        <dbReference type="ARBA" id="ARBA00022458"/>
    </source>
</evidence>
<feature type="domain" description="ABC transporter" evidence="7">
    <location>
        <begin position="282"/>
        <end position="516"/>
    </location>
</feature>
<feature type="transmembrane region" description="Helical" evidence="6">
    <location>
        <begin position="39"/>
        <end position="64"/>
    </location>
</feature>
<feature type="transmembrane region" description="Helical" evidence="6">
    <location>
        <begin position="115"/>
        <end position="132"/>
    </location>
</feature>
<feature type="transmembrane region" description="Helical" evidence="6">
    <location>
        <begin position="194"/>
        <end position="218"/>
    </location>
</feature>
<evidence type="ECO:0000256" key="4">
    <source>
        <dbReference type="ARBA" id="ARBA00022741"/>
    </source>
</evidence>
<name>A0A058ZL55_9RHOB</name>
<keyword evidence="6" id="KW-1133">Transmembrane helix</keyword>
<dbReference type="SMART" id="SM00382">
    <property type="entry name" value="AAA"/>
    <property type="match status" value="1"/>
</dbReference>
<dbReference type="AlphaFoldDB" id="A0A058ZL55"/>
<evidence type="ECO:0000313" key="8">
    <source>
        <dbReference type="EMBL" id="KCV82258.1"/>
    </source>
</evidence>
<comment type="caution">
    <text evidence="8">The sequence shown here is derived from an EMBL/GenBank/DDBJ whole genome shotgun (WGS) entry which is preliminary data.</text>
</comment>
<feature type="transmembrane region" description="Helical" evidence="6">
    <location>
        <begin position="76"/>
        <end position="95"/>
    </location>
</feature>
<dbReference type="SUPFAM" id="SSF52540">
    <property type="entry name" value="P-loop containing nucleoside triphosphate hydrolases"/>
    <property type="match status" value="1"/>
</dbReference>
<dbReference type="InterPro" id="IPR003593">
    <property type="entry name" value="AAA+_ATPase"/>
</dbReference>
<sequence>MQHNKDLKAEFAKPANQGDPFEISGAPDVRMRDRGIPKWAFPLSMFFSFGISACMIGLSVMAVFLHSLAARPGEDLLAPILAAVAVVPALGVLVLEYTHAKSLAGYRYARERSSVIARAVTAGVVFLVLEFLHPLLGLAIPLGALLAWAATAGFYRFSKPESPWDFLPEEAVSILSGRDESGRRMARDRRRDIGLLRSFLTAITWFSMVIAMTVASWLTAQEVLSNAAIAAVGLIVFWSVGAFAAFAEQRFAGDPLLTAQAASVTSMPARDNDDEMEDTTGLIVRGLTVKTTDGEALLSDISFQAAPGSVIGIAGGPGAGKSLLMQALANPYDMAGLHIEGRVAYHGAELWSRSTAEQSIPALYLPPQPLLVPASGLDNLTCFQSGLIEERSRRVLEQLVFAADAVDEIVEKPDARQLSTTEQKALAFARGFILSPGIFLIDRPEDGASEKLISAVSRRIQQERRAGRCFLLITENRLLLEQCDKLLMLQGGRMVDFGAAQEIRERQSSGWARFVGARALETEENLESWIRSHFRRDGDDANRRNACSVAAELLAFSCQSTTMGIGQSVTFEFKHFEGYCLIKMTDLDVPVSTGQLQRAQEEAEATGTNWRISPLAAVMRACVSVDASIEMDHRTILAKLETYDPRKNAKEAGPDVANQT</sequence>
<keyword evidence="5" id="KW-0067">ATP-binding</keyword>
<keyword evidence="2" id="KW-0813">Transport</keyword>
<reference evidence="8 9" key="1">
    <citation type="submission" date="2013-04" db="EMBL/GenBank/DDBJ databases">
        <title>Shimia sp. 22II-S11-Z10 Genome Sequencing.</title>
        <authorList>
            <person name="Lai Q."/>
            <person name="Li G."/>
            <person name="Shao Z."/>
        </authorList>
    </citation>
    <scope>NUCLEOTIDE SEQUENCE [LARGE SCALE GENOMIC DNA]</scope>
    <source>
        <strain evidence="9">22II-S11-Z10</strain>
    </source>
</reference>
<evidence type="ECO:0000256" key="5">
    <source>
        <dbReference type="ARBA" id="ARBA00022840"/>
    </source>
</evidence>
<proteinExistence type="inferred from homology"/>
<dbReference type="PANTHER" id="PTHR42711:SF5">
    <property type="entry name" value="ABC TRANSPORTER ATP-BINDING PROTEIN NATA"/>
    <property type="match status" value="1"/>
</dbReference>
<feature type="transmembrane region" description="Helical" evidence="6">
    <location>
        <begin position="138"/>
        <end position="157"/>
    </location>
</feature>
<evidence type="ECO:0000256" key="6">
    <source>
        <dbReference type="SAM" id="Phobius"/>
    </source>
</evidence>
<evidence type="ECO:0000256" key="1">
    <source>
        <dbReference type="ARBA" id="ARBA00005417"/>
    </source>
</evidence>
<dbReference type="InterPro" id="IPR050763">
    <property type="entry name" value="ABC_transporter_ATP-binding"/>
</dbReference>
<accession>A0A058ZL55</accession>
<keyword evidence="6" id="KW-0812">Transmembrane</keyword>
<gene>
    <name evidence="8" type="ORF">ATO10_07707</name>
</gene>
<keyword evidence="4" id="KW-0547">Nucleotide-binding</keyword>
<dbReference type="eggNOG" id="COG4618">
    <property type="taxonomic scope" value="Bacteria"/>
</dbReference>
<keyword evidence="9" id="KW-1185">Reference proteome</keyword>
<dbReference type="Pfam" id="PF00005">
    <property type="entry name" value="ABC_tran"/>
    <property type="match status" value="1"/>
</dbReference>
<evidence type="ECO:0000313" key="9">
    <source>
        <dbReference type="Proteomes" id="UP000024836"/>
    </source>
</evidence>
<dbReference type="InterPro" id="IPR003439">
    <property type="entry name" value="ABC_transporter-like_ATP-bd"/>
</dbReference>
<evidence type="ECO:0000259" key="7">
    <source>
        <dbReference type="PROSITE" id="PS50893"/>
    </source>
</evidence>
<dbReference type="GO" id="GO:0005524">
    <property type="term" value="F:ATP binding"/>
    <property type="evidence" value="ECO:0007669"/>
    <property type="project" value="UniProtKB-KW"/>
</dbReference>
<protein>
    <submittedName>
        <fullName evidence="8">Type I secretion system ATPase</fullName>
    </submittedName>
</protein>
<dbReference type="PANTHER" id="PTHR42711">
    <property type="entry name" value="ABC TRANSPORTER ATP-BINDING PROTEIN"/>
    <property type="match status" value="1"/>
</dbReference>
<keyword evidence="3" id="KW-0536">Nodulation</keyword>
<feature type="transmembrane region" description="Helical" evidence="6">
    <location>
        <begin position="224"/>
        <end position="247"/>
    </location>
</feature>
<dbReference type="STRING" id="1461693.ATO10_07707"/>
<dbReference type="PROSITE" id="PS50893">
    <property type="entry name" value="ABC_TRANSPORTER_2"/>
    <property type="match status" value="1"/>
</dbReference>
<dbReference type="EMBL" id="AQQY01000004">
    <property type="protein sequence ID" value="KCV82258.1"/>
    <property type="molecule type" value="Genomic_DNA"/>
</dbReference>
<dbReference type="InterPro" id="IPR027417">
    <property type="entry name" value="P-loop_NTPase"/>
</dbReference>
<dbReference type="GO" id="GO:0016887">
    <property type="term" value="F:ATP hydrolysis activity"/>
    <property type="evidence" value="ECO:0007669"/>
    <property type="project" value="InterPro"/>
</dbReference>
<dbReference type="Gene3D" id="3.40.50.300">
    <property type="entry name" value="P-loop containing nucleotide triphosphate hydrolases"/>
    <property type="match status" value="1"/>
</dbReference>
<organism evidence="8 9">
    <name type="scientific">Actibacterium atlanticum</name>
    <dbReference type="NCBI Taxonomy" id="1461693"/>
    <lineage>
        <taxon>Bacteria</taxon>
        <taxon>Pseudomonadati</taxon>
        <taxon>Pseudomonadota</taxon>
        <taxon>Alphaproteobacteria</taxon>
        <taxon>Rhodobacterales</taxon>
        <taxon>Roseobacteraceae</taxon>
        <taxon>Actibacterium</taxon>
    </lineage>
</organism>
<keyword evidence="6" id="KW-0472">Membrane</keyword>
<evidence type="ECO:0000256" key="2">
    <source>
        <dbReference type="ARBA" id="ARBA00022448"/>
    </source>
</evidence>